<keyword evidence="2" id="KW-1185">Reference proteome</keyword>
<dbReference type="AlphaFoldDB" id="A0A0C3KDL6"/>
<evidence type="ECO:0000313" key="1">
    <source>
        <dbReference type="EMBL" id="KIO07712.1"/>
    </source>
</evidence>
<dbReference type="InParanoid" id="A0A0C3KDL6"/>
<gene>
    <name evidence="1" type="ORF">M404DRAFT_392450</name>
</gene>
<dbReference type="EMBL" id="KN831959">
    <property type="protein sequence ID" value="KIO07712.1"/>
    <property type="molecule type" value="Genomic_DNA"/>
</dbReference>
<sequence length="140" mass="16012">MWRRTATRLLIRGCRVPLFQIPSYFLSAMYRGGAPVLQWHSRRNQFAQAWRVGPVSPSASAKRPSTQARTRYKTRTTRIYLDPRGCFARIICTVTCSITSALPEPMDLNCYNHQDFISVSDSRPRSVVKLACAMNGQARW</sequence>
<reference evidence="2" key="2">
    <citation type="submission" date="2015-01" db="EMBL/GenBank/DDBJ databases">
        <title>Evolutionary Origins and Diversification of the Mycorrhizal Mutualists.</title>
        <authorList>
            <consortium name="DOE Joint Genome Institute"/>
            <consortium name="Mycorrhizal Genomics Consortium"/>
            <person name="Kohler A."/>
            <person name="Kuo A."/>
            <person name="Nagy L.G."/>
            <person name="Floudas D."/>
            <person name="Copeland A."/>
            <person name="Barry K.W."/>
            <person name="Cichocki N."/>
            <person name="Veneault-Fourrey C."/>
            <person name="LaButti K."/>
            <person name="Lindquist E.A."/>
            <person name="Lipzen A."/>
            <person name="Lundell T."/>
            <person name="Morin E."/>
            <person name="Murat C."/>
            <person name="Riley R."/>
            <person name="Ohm R."/>
            <person name="Sun H."/>
            <person name="Tunlid A."/>
            <person name="Henrissat B."/>
            <person name="Grigoriev I.V."/>
            <person name="Hibbett D.S."/>
            <person name="Martin F."/>
        </authorList>
    </citation>
    <scope>NUCLEOTIDE SEQUENCE [LARGE SCALE GENOMIC DNA]</scope>
    <source>
        <strain evidence="2">Marx 270</strain>
    </source>
</reference>
<evidence type="ECO:0000313" key="2">
    <source>
        <dbReference type="Proteomes" id="UP000054217"/>
    </source>
</evidence>
<name>A0A0C3KDL6_PISTI</name>
<accession>A0A0C3KDL6</accession>
<dbReference type="HOGENOM" id="CLU_1835945_0_0_1"/>
<proteinExistence type="predicted"/>
<reference evidence="1 2" key="1">
    <citation type="submission" date="2014-04" db="EMBL/GenBank/DDBJ databases">
        <authorList>
            <consortium name="DOE Joint Genome Institute"/>
            <person name="Kuo A."/>
            <person name="Kohler A."/>
            <person name="Costa M.D."/>
            <person name="Nagy L.G."/>
            <person name="Floudas D."/>
            <person name="Copeland A."/>
            <person name="Barry K.W."/>
            <person name="Cichocki N."/>
            <person name="Veneault-Fourrey C."/>
            <person name="LaButti K."/>
            <person name="Lindquist E.A."/>
            <person name="Lipzen A."/>
            <person name="Lundell T."/>
            <person name="Morin E."/>
            <person name="Murat C."/>
            <person name="Sun H."/>
            <person name="Tunlid A."/>
            <person name="Henrissat B."/>
            <person name="Grigoriev I.V."/>
            <person name="Hibbett D.S."/>
            <person name="Martin F."/>
            <person name="Nordberg H.P."/>
            <person name="Cantor M.N."/>
            <person name="Hua S.X."/>
        </authorList>
    </citation>
    <scope>NUCLEOTIDE SEQUENCE [LARGE SCALE GENOMIC DNA]</scope>
    <source>
        <strain evidence="1 2">Marx 270</strain>
    </source>
</reference>
<protein>
    <submittedName>
        <fullName evidence="1">Uncharacterized protein</fullName>
    </submittedName>
</protein>
<dbReference type="Proteomes" id="UP000054217">
    <property type="component" value="Unassembled WGS sequence"/>
</dbReference>
<organism evidence="1 2">
    <name type="scientific">Pisolithus tinctorius Marx 270</name>
    <dbReference type="NCBI Taxonomy" id="870435"/>
    <lineage>
        <taxon>Eukaryota</taxon>
        <taxon>Fungi</taxon>
        <taxon>Dikarya</taxon>
        <taxon>Basidiomycota</taxon>
        <taxon>Agaricomycotina</taxon>
        <taxon>Agaricomycetes</taxon>
        <taxon>Agaricomycetidae</taxon>
        <taxon>Boletales</taxon>
        <taxon>Sclerodermatineae</taxon>
        <taxon>Pisolithaceae</taxon>
        <taxon>Pisolithus</taxon>
    </lineage>
</organism>